<dbReference type="Proteomes" id="UP000000644">
    <property type="component" value="Plasmid pPNAP01"/>
</dbReference>
<geneLocation type="plasmid" evidence="3 4">
    <name>pPNAP01</name>
</geneLocation>
<keyword evidence="3" id="KW-0067">ATP-binding</keyword>
<dbReference type="Gene3D" id="3.40.50.300">
    <property type="entry name" value="P-loop containing nucleotide triphosphate hydrolases"/>
    <property type="match status" value="3"/>
</dbReference>
<dbReference type="SUPFAM" id="SSF52540">
    <property type="entry name" value="P-loop containing nucleoside triphosphate hydrolases"/>
    <property type="match status" value="1"/>
</dbReference>
<dbReference type="GO" id="GO:0004386">
    <property type="term" value="F:helicase activity"/>
    <property type="evidence" value="ECO:0007669"/>
    <property type="project" value="UniProtKB-KW"/>
</dbReference>
<dbReference type="Pfam" id="PF13087">
    <property type="entry name" value="AAA_12"/>
    <property type="match status" value="1"/>
</dbReference>
<proteinExistence type="predicted"/>
<dbReference type="InterPro" id="IPR041677">
    <property type="entry name" value="DNA2/NAM7_AAA_11"/>
</dbReference>
<keyword evidence="3" id="KW-0614">Plasmid</keyword>
<dbReference type="CDD" id="cd18808">
    <property type="entry name" value="SF1_C_Upf1"/>
    <property type="match status" value="1"/>
</dbReference>
<gene>
    <name evidence="3" type="ordered locus">Pnap_4258</name>
</gene>
<keyword evidence="3" id="KW-0347">Helicase</keyword>
<evidence type="ECO:0000259" key="2">
    <source>
        <dbReference type="Pfam" id="PF13087"/>
    </source>
</evidence>
<reference evidence="4" key="1">
    <citation type="journal article" date="2009" name="Environ. Microbiol.">
        <title>The genome of Polaromonas naphthalenivorans strain CJ2, isolated from coal tar-contaminated sediment, reveals physiological and metabolic versatility and evolution through extensive horizontal gene transfer.</title>
        <authorList>
            <person name="Yagi J.M."/>
            <person name="Sims D."/>
            <person name="Brettin T."/>
            <person name="Bruce D."/>
            <person name="Madsen E.L."/>
        </authorList>
    </citation>
    <scope>NUCLEOTIDE SEQUENCE [LARGE SCALE GENOMIC DNA]</scope>
    <source>
        <strain evidence="4">CJ2</strain>
        <plasmid evidence="4">Plasmid pPNAP01</plasmid>
    </source>
</reference>
<dbReference type="PANTHER" id="PTHR10887:SF495">
    <property type="entry name" value="HELICASE SENATAXIN ISOFORM X1-RELATED"/>
    <property type="match status" value="1"/>
</dbReference>
<protein>
    <submittedName>
        <fullName evidence="3">Superfamily I DNA and RNA helicases and helicase subunits-like protein</fullName>
    </submittedName>
</protein>
<dbReference type="Pfam" id="PF13086">
    <property type="entry name" value="AAA_11"/>
    <property type="match status" value="1"/>
</dbReference>
<organism evidence="3 4">
    <name type="scientific">Polaromonas naphthalenivorans (strain CJ2)</name>
    <dbReference type="NCBI Taxonomy" id="365044"/>
    <lineage>
        <taxon>Bacteria</taxon>
        <taxon>Pseudomonadati</taxon>
        <taxon>Pseudomonadota</taxon>
        <taxon>Betaproteobacteria</taxon>
        <taxon>Burkholderiales</taxon>
        <taxon>Comamonadaceae</taxon>
        <taxon>Polaromonas</taxon>
    </lineage>
</organism>
<dbReference type="InterPro" id="IPR047187">
    <property type="entry name" value="SF1_C_Upf1"/>
</dbReference>
<keyword evidence="3" id="KW-0547">Nucleotide-binding</keyword>
<sequence>MKLQETPFMLKDLLGARVTARDFDPTQWQVGQEVVLRLRQDELLLRQNDQVTALALTSESGSMDFHAQNLDALWLLVRVKPGMVWLQCLVPMQTCQCEPGLDFGADQRTADSLHQQQLIGQPDIAEAMRWLMEEFVCTTEDGSSSRVFMAIHARQDQRQMQLVGRRYVVDLKRDAEQALWVERIAKRRRESDEPFALLNGHNRFVDASQGMQAQTGAQRAILDAAVNSFGTYLELWHLYGQKEWDKDVQRASELKALRYSACQPASEEGGGWRLSVQRDELKEFSQRWRTLAGDDDQLEIDEDAPDWSSEHYTDLSVRDKRRLFRGKPQWRAEHLILEGESGTRPPQAGYVYLSLAGNRTQQERRQHARRAIEAGLGVPALRNLLQDLPTPTQRPSRLPGLTVYARQSFKSGRATDKQEEAIRVALNTPDVALIIGPPGTGKTQVIAALERRLAELNEGQVIAQEVLISSFQHDAVENALDRTDVYGLPAVKVGRSSRQEGVDPVQAWCHKHEVILDKRLDELSSQEPTQALLQQLGKLLNSLLILGTPSSRREESFLALEGLLARLATEARIRPSSRWQTDWEAYREHAADQPTSGHDLMPGRRRQLTRLVRGLRTLASSFEDDGPQRARIALGLLQEVPGLLTQQDKALLQRASSLNAVEPTLLAELAVLRDQLLDRLRPDSRSATVRSQFDASTLALLQRLHTELADKVAATRHHQYGVLERYRDAFRSHPGWVRKAIENYSSIVGATCQQSASRQMSELKNTAGDSMAGMQFTSVVIDEAARANPLDLFIPMALAKRRIVLVGDHRQLPHLLDTDIEEDIRAERGDQVHSNTYKDSLFERLWRQFKQREAADGFSRVVMLDTQFRMHPRLGDFVSQQFYENAGLGKVHSGRKAEDFIAEVPGFGGAVCAWRDVSAEAGREESHGTSRRRRPEAKQVAREVQRLLTVLQQDMSVGVITFYAAQRDCIFEELAGLGISEKGEGGWRVRPEHAANVQCAERLRIGTVDAFQGKEFDVVVLSVVRSNPLPLGLREEADSEEAYEKPASRKYGHLRTSNRLNVAMSRQRRLLVAVGDQAMFSGKAACQAVPEMNAFLELCQQEAQHVSA</sequence>
<dbReference type="InterPro" id="IPR041679">
    <property type="entry name" value="DNA2/NAM7-like_C"/>
</dbReference>
<dbReference type="AlphaFoldDB" id="A1VV63"/>
<keyword evidence="3" id="KW-0378">Hydrolase</keyword>
<dbReference type="InterPro" id="IPR027417">
    <property type="entry name" value="P-loop_NTPase"/>
</dbReference>
<name>A1VV63_POLNA</name>
<feature type="domain" description="DNA2/NAM7 helicase-like C-terminal" evidence="2">
    <location>
        <begin position="837"/>
        <end position="1077"/>
    </location>
</feature>
<dbReference type="KEGG" id="pna:Pnap_4258"/>
<evidence type="ECO:0000259" key="1">
    <source>
        <dbReference type="Pfam" id="PF13086"/>
    </source>
</evidence>
<dbReference type="InterPro" id="IPR045055">
    <property type="entry name" value="DNA2/NAM7-like"/>
</dbReference>
<dbReference type="RefSeq" id="WP_011797914.1">
    <property type="nucleotide sequence ID" value="NC_008757.1"/>
</dbReference>
<evidence type="ECO:0000313" key="3">
    <source>
        <dbReference type="EMBL" id="ABM39541.1"/>
    </source>
</evidence>
<accession>A1VV63</accession>
<keyword evidence="4" id="KW-1185">Reference proteome</keyword>
<feature type="domain" description="DNA2/NAM7 helicase helicase" evidence="1">
    <location>
        <begin position="416"/>
        <end position="813"/>
    </location>
</feature>
<dbReference type="PANTHER" id="PTHR10887">
    <property type="entry name" value="DNA2/NAM7 HELICASE FAMILY"/>
    <property type="match status" value="1"/>
</dbReference>
<dbReference type="HOGENOM" id="CLU_007896_0_0_4"/>
<dbReference type="EMBL" id="CP000530">
    <property type="protein sequence ID" value="ABM39541.1"/>
    <property type="molecule type" value="Genomic_DNA"/>
</dbReference>
<evidence type="ECO:0000313" key="4">
    <source>
        <dbReference type="Proteomes" id="UP000000644"/>
    </source>
</evidence>